<name>A0AAV0XC46_9HEMI</name>
<gene>
    <name evidence="2" type="ORF">MEUPH1_LOCUS20442</name>
</gene>
<protein>
    <submittedName>
        <fullName evidence="2">Uncharacterized protein</fullName>
    </submittedName>
</protein>
<dbReference type="AlphaFoldDB" id="A0AAV0XC46"/>
<accession>A0AAV0XC46</accession>
<feature type="compositionally biased region" description="Basic and acidic residues" evidence="1">
    <location>
        <begin position="18"/>
        <end position="27"/>
    </location>
</feature>
<evidence type="ECO:0000313" key="2">
    <source>
        <dbReference type="EMBL" id="CAI6365768.1"/>
    </source>
</evidence>
<organism evidence="2 3">
    <name type="scientific">Macrosiphum euphorbiae</name>
    <name type="common">potato aphid</name>
    <dbReference type="NCBI Taxonomy" id="13131"/>
    <lineage>
        <taxon>Eukaryota</taxon>
        <taxon>Metazoa</taxon>
        <taxon>Ecdysozoa</taxon>
        <taxon>Arthropoda</taxon>
        <taxon>Hexapoda</taxon>
        <taxon>Insecta</taxon>
        <taxon>Pterygota</taxon>
        <taxon>Neoptera</taxon>
        <taxon>Paraneoptera</taxon>
        <taxon>Hemiptera</taxon>
        <taxon>Sternorrhyncha</taxon>
        <taxon>Aphidomorpha</taxon>
        <taxon>Aphidoidea</taxon>
        <taxon>Aphididae</taxon>
        <taxon>Macrosiphini</taxon>
        <taxon>Macrosiphum</taxon>
    </lineage>
</organism>
<dbReference type="Proteomes" id="UP001160148">
    <property type="component" value="Unassembled WGS sequence"/>
</dbReference>
<evidence type="ECO:0000256" key="1">
    <source>
        <dbReference type="SAM" id="MobiDB-lite"/>
    </source>
</evidence>
<feature type="compositionally biased region" description="Basic residues" evidence="1">
    <location>
        <begin position="1"/>
        <end position="17"/>
    </location>
</feature>
<feature type="region of interest" description="Disordered" evidence="1">
    <location>
        <begin position="1"/>
        <end position="40"/>
    </location>
</feature>
<proteinExistence type="predicted"/>
<evidence type="ECO:0000313" key="3">
    <source>
        <dbReference type="Proteomes" id="UP001160148"/>
    </source>
</evidence>
<reference evidence="2 3" key="1">
    <citation type="submission" date="2023-01" db="EMBL/GenBank/DDBJ databases">
        <authorList>
            <person name="Whitehead M."/>
        </authorList>
    </citation>
    <scope>NUCLEOTIDE SEQUENCE [LARGE SCALE GENOMIC DNA]</scope>
</reference>
<sequence length="123" mass="13980">MGDSKKLHKSGSSKLKKKEKELLRKEGQNPNQKKLNFVKSSDNNLKKCSSSVIENERENLNSDNDVNSSKQDIKDIENVDAMAIVETEFETCSNIDNDDPITDPLQAFEINVYNQDSRVMMIL</sequence>
<comment type="caution">
    <text evidence="2">The sequence shown here is derived from an EMBL/GenBank/DDBJ whole genome shotgun (WGS) entry which is preliminary data.</text>
</comment>
<dbReference type="EMBL" id="CARXXK010000004">
    <property type="protein sequence ID" value="CAI6365768.1"/>
    <property type="molecule type" value="Genomic_DNA"/>
</dbReference>
<feature type="compositionally biased region" description="Polar residues" evidence="1">
    <location>
        <begin position="28"/>
        <end position="40"/>
    </location>
</feature>
<keyword evidence="3" id="KW-1185">Reference proteome</keyword>